<gene>
    <name evidence="2" type="ORF">FSB_LOCUS44625</name>
</gene>
<accession>A0A2N9HYB0</accession>
<proteinExistence type="predicted"/>
<evidence type="ECO:0000256" key="1">
    <source>
        <dbReference type="SAM" id="MobiDB-lite"/>
    </source>
</evidence>
<feature type="region of interest" description="Disordered" evidence="1">
    <location>
        <begin position="86"/>
        <end position="112"/>
    </location>
</feature>
<dbReference type="AlphaFoldDB" id="A0A2N9HYB0"/>
<reference evidence="2" key="1">
    <citation type="submission" date="2018-02" db="EMBL/GenBank/DDBJ databases">
        <authorList>
            <person name="Cohen D.B."/>
            <person name="Kent A.D."/>
        </authorList>
    </citation>
    <scope>NUCLEOTIDE SEQUENCE</scope>
</reference>
<feature type="compositionally biased region" description="Polar residues" evidence="1">
    <location>
        <begin position="100"/>
        <end position="109"/>
    </location>
</feature>
<dbReference type="EMBL" id="OIVN01004334">
    <property type="protein sequence ID" value="SPD16743.1"/>
    <property type="molecule type" value="Genomic_DNA"/>
</dbReference>
<feature type="region of interest" description="Disordered" evidence="1">
    <location>
        <begin position="140"/>
        <end position="177"/>
    </location>
</feature>
<name>A0A2N9HYB0_FAGSY</name>
<sequence length="177" mass="19885">MYLPQAKAIITYIWVPFNPRGAERLPPGIVEAESDFYLQRLWGKPNEIVSRSIEPQKDHHHWSLHAPPHVGQSFDKKAPCATVPTVSETHSSGHRIEQWTPPSGSSSPDLKNGLIGAATRRWKLQRSSHAPTRAQRVLAHAEHAPARSKHMPGTCLARHVSRPDPDSNWTEPDLNWT</sequence>
<evidence type="ECO:0000313" key="2">
    <source>
        <dbReference type="EMBL" id="SPD16743.1"/>
    </source>
</evidence>
<organism evidence="2">
    <name type="scientific">Fagus sylvatica</name>
    <name type="common">Beechnut</name>
    <dbReference type="NCBI Taxonomy" id="28930"/>
    <lineage>
        <taxon>Eukaryota</taxon>
        <taxon>Viridiplantae</taxon>
        <taxon>Streptophyta</taxon>
        <taxon>Embryophyta</taxon>
        <taxon>Tracheophyta</taxon>
        <taxon>Spermatophyta</taxon>
        <taxon>Magnoliopsida</taxon>
        <taxon>eudicotyledons</taxon>
        <taxon>Gunneridae</taxon>
        <taxon>Pentapetalae</taxon>
        <taxon>rosids</taxon>
        <taxon>fabids</taxon>
        <taxon>Fagales</taxon>
        <taxon>Fagaceae</taxon>
        <taxon>Fagus</taxon>
    </lineage>
</organism>
<dbReference type="Pfam" id="PF05212">
    <property type="entry name" value="DUF707"/>
    <property type="match status" value="1"/>
</dbReference>
<dbReference type="InterPro" id="IPR007877">
    <property type="entry name" value="DUF707"/>
</dbReference>
<protein>
    <submittedName>
        <fullName evidence="2">Uncharacterized protein</fullName>
    </submittedName>
</protein>